<keyword evidence="1" id="KW-0472">Membrane</keyword>
<feature type="transmembrane region" description="Helical" evidence="1">
    <location>
        <begin position="7"/>
        <end position="28"/>
    </location>
</feature>
<comment type="caution">
    <text evidence="2">The sequence shown here is derived from an EMBL/GenBank/DDBJ whole genome shotgun (WGS) entry which is preliminary data.</text>
</comment>
<name>A0A7X1HZZ4_9ACTN</name>
<dbReference type="Proteomes" id="UP000517694">
    <property type="component" value="Unassembled WGS sequence"/>
</dbReference>
<keyword evidence="1" id="KW-0812">Transmembrane</keyword>
<dbReference type="EMBL" id="JACMHY010000001">
    <property type="protein sequence ID" value="MBC2864043.1"/>
    <property type="molecule type" value="Genomic_DNA"/>
</dbReference>
<accession>A0A7X1HZZ4</accession>
<organism evidence="2 3">
    <name type="scientific">Streptomyces mexicanus</name>
    <dbReference type="NCBI Taxonomy" id="178566"/>
    <lineage>
        <taxon>Bacteria</taxon>
        <taxon>Bacillati</taxon>
        <taxon>Actinomycetota</taxon>
        <taxon>Actinomycetes</taxon>
        <taxon>Kitasatosporales</taxon>
        <taxon>Streptomycetaceae</taxon>
        <taxon>Streptomyces</taxon>
    </lineage>
</organism>
<gene>
    <name evidence="2" type="ORF">H1R13_03265</name>
</gene>
<protein>
    <submittedName>
        <fullName evidence="2">Uncharacterized protein</fullName>
    </submittedName>
</protein>
<evidence type="ECO:0000256" key="1">
    <source>
        <dbReference type="SAM" id="Phobius"/>
    </source>
</evidence>
<evidence type="ECO:0000313" key="2">
    <source>
        <dbReference type="EMBL" id="MBC2864043.1"/>
    </source>
</evidence>
<dbReference type="RefSeq" id="WP_159668476.1">
    <property type="nucleotide sequence ID" value="NZ_JACMHY010000001.1"/>
</dbReference>
<dbReference type="AlphaFoldDB" id="A0A7X1HZZ4"/>
<keyword evidence="3" id="KW-1185">Reference proteome</keyword>
<evidence type="ECO:0000313" key="3">
    <source>
        <dbReference type="Proteomes" id="UP000517694"/>
    </source>
</evidence>
<keyword evidence="1" id="KW-1133">Transmembrane helix</keyword>
<sequence>MNRRRWWSVIGLWVVWWAAATAVFWLLGKVLGQSASPVGCGASAVLVIVVGEIGDRVRRRLRPRREVG</sequence>
<reference evidence="2 3" key="1">
    <citation type="submission" date="2020-08" db="EMBL/GenBank/DDBJ databases">
        <title>Whole-Genome Sequence of French Clinical Streptomyces mexicanus Strain Q0842.</title>
        <authorList>
            <person name="Boxberger M."/>
            <person name="La Scola B."/>
        </authorList>
    </citation>
    <scope>NUCLEOTIDE SEQUENCE [LARGE SCALE GENOMIC DNA]</scope>
    <source>
        <strain evidence="2 3">Marseille-Q0842</strain>
    </source>
</reference>
<proteinExistence type="predicted"/>
<feature type="transmembrane region" description="Helical" evidence="1">
    <location>
        <begin position="34"/>
        <end position="54"/>
    </location>
</feature>